<protein>
    <recommendedName>
        <fullName evidence="1">MULE transposase domain-containing protein</fullName>
    </recommendedName>
</protein>
<dbReference type="PANTHER" id="PTHR47718:SF12">
    <property type="entry name" value="PROTEIN FAR1-RELATED SEQUENCE"/>
    <property type="match status" value="1"/>
</dbReference>
<name>A0AAD8L2B2_TARER</name>
<dbReference type="Pfam" id="PF10551">
    <property type="entry name" value="MULE"/>
    <property type="match status" value="1"/>
</dbReference>
<sequence length="508" mass="58685">MMGKRKQNMKQDTFVYHTDSNELFMVFWVDEIAKINYNAFDATKQDTFVYHTDSNELFMYKMVFVSFTGVNHHQWSVVFGGALIKRETAVSYLWILGSFLEAHEKQPKLVLTEQDPAMKVAVNDVFQEAQHRLCMKHIMDNLPIKIAGDILANTNLGIRINKLAWNTYLTPTEFEERWLKIIMDYNLHVHKWLNDMYQIREQWIPVYFRDLPMCCLMKTPSRIETMTSTPKYMTRLPIEMFASKIYTHEVFLDVRQEIFKGDLPCTIKRIETCEGIDVYVVRHNERCNNMLMTIRYECKAIKGTCKFKIYEFVEKHNHALVDADNMDLTRSIRRQLQFDDVSKCNYTIFGDMLAFDATYHTNQLMIVLCKMNGLTGVLPVSDVDAILSSLTFGSGVKGVIAVVLVLFLIEVSTCRPKEVIENIELNARNSSTQTIANQTLQYYSKESKGGNIITSMQLASIDDPSSSFTIRIIIKSGNPISDQIDTLQVVLDLGFIFIFLIQFTEKSS</sequence>
<reference evidence="2" key="1">
    <citation type="journal article" date="2023" name="bioRxiv">
        <title>Improved chromosome-level genome assembly for marigold (Tagetes erecta).</title>
        <authorList>
            <person name="Jiang F."/>
            <person name="Yuan L."/>
            <person name="Wang S."/>
            <person name="Wang H."/>
            <person name="Xu D."/>
            <person name="Wang A."/>
            <person name="Fan W."/>
        </authorList>
    </citation>
    <scope>NUCLEOTIDE SEQUENCE</scope>
    <source>
        <strain evidence="2">WSJ</strain>
        <tissue evidence="2">Leaf</tissue>
    </source>
</reference>
<evidence type="ECO:0000313" key="2">
    <source>
        <dbReference type="EMBL" id="KAK1431466.1"/>
    </source>
</evidence>
<dbReference type="AlphaFoldDB" id="A0AAD8L2B2"/>
<feature type="domain" description="MULE transposase" evidence="1">
    <location>
        <begin position="60"/>
        <end position="141"/>
    </location>
</feature>
<gene>
    <name evidence="2" type="ORF">QVD17_07925</name>
</gene>
<dbReference type="EMBL" id="JAUHHV010000002">
    <property type="protein sequence ID" value="KAK1431466.1"/>
    <property type="molecule type" value="Genomic_DNA"/>
</dbReference>
<dbReference type="PANTHER" id="PTHR47718">
    <property type="entry name" value="OS01G0519700 PROTEIN"/>
    <property type="match status" value="1"/>
</dbReference>
<organism evidence="2 3">
    <name type="scientific">Tagetes erecta</name>
    <name type="common">African marigold</name>
    <dbReference type="NCBI Taxonomy" id="13708"/>
    <lineage>
        <taxon>Eukaryota</taxon>
        <taxon>Viridiplantae</taxon>
        <taxon>Streptophyta</taxon>
        <taxon>Embryophyta</taxon>
        <taxon>Tracheophyta</taxon>
        <taxon>Spermatophyta</taxon>
        <taxon>Magnoliopsida</taxon>
        <taxon>eudicotyledons</taxon>
        <taxon>Gunneridae</taxon>
        <taxon>Pentapetalae</taxon>
        <taxon>asterids</taxon>
        <taxon>campanulids</taxon>
        <taxon>Asterales</taxon>
        <taxon>Asteraceae</taxon>
        <taxon>Asteroideae</taxon>
        <taxon>Heliantheae alliance</taxon>
        <taxon>Tageteae</taxon>
        <taxon>Tagetes</taxon>
    </lineage>
</organism>
<evidence type="ECO:0000313" key="3">
    <source>
        <dbReference type="Proteomes" id="UP001229421"/>
    </source>
</evidence>
<dbReference type="InterPro" id="IPR018289">
    <property type="entry name" value="MULE_transposase_dom"/>
</dbReference>
<proteinExistence type="predicted"/>
<evidence type="ECO:0000259" key="1">
    <source>
        <dbReference type="Pfam" id="PF10551"/>
    </source>
</evidence>
<keyword evidence="3" id="KW-1185">Reference proteome</keyword>
<comment type="caution">
    <text evidence="2">The sequence shown here is derived from an EMBL/GenBank/DDBJ whole genome shotgun (WGS) entry which is preliminary data.</text>
</comment>
<accession>A0AAD8L2B2</accession>
<dbReference type="Proteomes" id="UP001229421">
    <property type="component" value="Unassembled WGS sequence"/>
</dbReference>